<feature type="compositionally biased region" description="Gly residues" evidence="1">
    <location>
        <begin position="355"/>
        <end position="370"/>
    </location>
</feature>
<gene>
    <name evidence="2" type="ORF">GCU69_15895</name>
</gene>
<reference evidence="2 3" key="1">
    <citation type="submission" date="2019-10" db="EMBL/GenBank/DDBJ databases">
        <title>Streptomyces tenebrisbrunneis sp.nov., an endogenous actinomycete isolated from of Lycium ruthenicum.</title>
        <authorList>
            <person name="Ma L."/>
        </authorList>
    </citation>
    <scope>NUCLEOTIDE SEQUENCE [LARGE SCALE GENOMIC DNA]</scope>
    <source>
        <strain evidence="2 3">TRM 66187</strain>
    </source>
</reference>
<accession>A0ABQ7FGG7</accession>
<dbReference type="Proteomes" id="UP000621266">
    <property type="component" value="Unassembled WGS sequence"/>
</dbReference>
<feature type="compositionally biased region" description="Low complexity" evidence="1">
    <location>
        <begin position="87"/>
        <end position="102"/>
    </location>
</feature>
<dbReference type="RefSeq" id="WP_098751128.1">
    <property type="nucleotide sequence ID" value="NZ_WHPN01000288.1"/>
</dbReference>
<dbReference type="EMBL" id="WHPN01000288">
    <property type="protein sequence ID" value="KAF4408136.1"/>
    <property type="molecule type" value="Genomic_DNA"/>
</dbReference>
<feature type="region of interest" description="Disordered" evidence="1">
    <location>
        <begin position="158"/>
        <end position="417"/>
    </location>
</feature>
<feature type="compositionally biased region" description="Gly residues" evidence="1">
    <location>
        <begin position="288"/>
        <end position="304"/>
    </location>
</feature>
<evidence type="ECO:0008006" key="4">
    <source>
        <dbReference type="Google" id="ProtNLM"/>
    </source>
</evidence>
<feature type="compositionally biased region" description="Basic and acidic residues" evidence="1">
    <location>
        <begin position="160"/>
        <end position="170"/>
    </location>
</feature>
<proteinExistence type="predicted"/>
<evidence type="ECO:0000313" key="2">
    <source>
        <dbReference type="EMBL" id="KAF4408136.1"/>
    </source>
</evidence>
<organism evidence="2 3">
    <name type="scientific">Streptomyces lycii</name>
    <dbReference type="NCBI Taxonomy" id="2654337"/>
    <lineage>
        <taxon>Bacteria</taxon>
        <taxon>Bacillati</taxon>
        <taxon>Actinomycetota</taxon>
        <taxon>Actinomycetes</taxon>
        <taxon>Kitasatosporales</taxon>
        <taxon>Streptomycetaceae</taxon>
        <taxon>Streptomyces</taxon>
    </lineage>
</organism>
<name>A0ABQ7FGG7_9ACTN</name>
<feature type="compositionally biased region" description="Low complexity" evidence="1">
    <location>
        <begin position="371"/>
        <end position="417"/>
    </location>
</feature>
<feature type="region of interest" description="Disordered" evidence="1">
    <location>
        <begin position="87"/>
        <end position="107"/>
    </location>
</feature>
<evidence type="ECO:0000313" key="3">
    <source>
        <dbReference type="Proteomes" id="UP000621266"/>
    </source>
</evidence>
<evidence type="ECO:0000256" key="1">
    <source>
        <dbReference type="SAM" id="MobiDB-lite"/>
    </source>
</evidence>
<feature type="compositionally biased region" description="Basic and acidic residues" evidence="1">
    <location>
        <begin position="211"/>
        <end position="232"/>
    </location>
</feature>
<sequence length="417" mass="40394">MAEEGFSWLDEDATERLLRGEPADALPAVGPEDLAAQARARRLAAALGSVSAPSLLVDGDGDGAAFPGEAAALAAFREARAGARQETAAAAGGHAPGAAPDAPYVPAPRGTPIGRKVIPGRRFRLGRPLRAGLSVALAGCALGGVAFAAGANVLSPFDAGRPEHEPRRSASAEATPSPLTSGEASAGTEHGGPDGDGRSSAPPSSTGPGGDGRDGESPGNETERGSEGDRRGGVGIPPGIPDTEQRREAVAALCRRYEAGNLEPDTERRLENAAGGPEAVERYCGKLAGTGTGVGGGDTGGSGSGEQNENGQGGNGGNGEEYDTRDGSGEAGSGGRNDTGDGLPSTGRLTPDAGKPGGATQGDDGAGATTGPGTDTGTEPDGATGTDTDADTGAGADPDSGTSAGSGAADAGTGAVS</sequence>
<comment type="caution">
    <text evidence="2">The sequence shown here is derived from an EMBL/GenBank/DDBJ whole genome shotgun (WGS) entry which is preliminary data.</text>
</comment>
<keyword evidence="3" id="KW-1185">Reference proteome</keyword>
<feature type="compositionally biased region" description="Polar residues" evidence="1">
    <location>
        <begin position="172"/>
        <end position="183"/>
    </location>
</feature>
<protein>
    <recommendedName>
        <fullName evidence="4">Extensin</fullName>
    </recommendedName>
</protein>